<accession>A0ABX0Y2V2</accession>
<dbReference type="InterPro" id="IPR014710">
    <property type="entry name" value="RmlC-like_jellyroll"/>
</dbReference>
<keyword evidence="2" id="KW-1185">Reference proteome</keyword>
<dbReference type="SUPFAM" id="SSF51182">
    <property type="entry name" value="RmlC-like cupins"/>
    <property type="match status" value="1"/>
</dbReference>
<proteinExistence type="predicted"/>
<dbReference type="InterPro" id="IPR011051">
    <property type="entry name" value="RmlC_Cupin_sf"/>
</dbReference>
<dbReference type="Proteomes" id="UP000722989">
    <property type="component" value="Unassembled WGS sequence"/>
</dbReference>
<evidence type="ECO:0008006" key="3">
    <source>
        <dbReference type="Google" id="ProtNLM"/>
    </source>
</evidence>
<dbReference type="EMBL" id="JAATVY010000018">
    <property type="protein sequence ID" value="NJC72348.1"/>
    <property type="molecule type" value="Genomic_DNA"/>
</dbReference>
<sequence>MDKVRIRRLPVVSPPVPDGGGRVVSSAGELAQIVNGVAYRFLAYVEFRPDAPRLRGNHFHERKTEIMYLIQGRLLALYEDVDTGERSSVELTAGDLVTIEPRCAHVYRVLEHAHAVELSTTEYDPDDTQRYQLAAIVDG</sequence>
<evidence type="ECO:0000313" key="2">
    <source>
        <dbReference type="Proteomes" id="UP000722989"/>
    </source>
</evidence>
<dbReference type="Gene3D" id="2.60.120.10">
    <property type="entry name" value="Jelly Rolls"/>
    <property type="match status" value="1"/>
</dbReference>
<organism evidence="1 2">
    <name type="scientific">Planosporangium thailandense</name>
    <dbReference type="NCBI Taxonomy" id="765197"/>
    <lineage>
        <taxon>Bacteria</taxon>
        <taxon>Bacillati</taxon>
        <taxon>Actinomycetota</taxon>
        <taxon>Actinomycetes</taxon>
        <taxon>Micromonosporales</taxon>
        <taxon>Micromonosporaceae</taxon>
        <taxon>Planosporangium</taxon>
    </lineage>
</organism>
<dbReference type="RefSeq" id="WP_167927261.1">
    <property type="nucleotide sequence ID" value="NZ_JAATVY010000018.1"/>
</dbReference>
<name>A0ABX0Y2V2_9ACTN</name>
<reference evidence="1 2" key="1">
    <citation type="submission" date="2020-03" db="EMBL/GenBank/DDBJ databases">
        <title>WGS of the type strain of Planosporangium spp.</title>
        <authorList>
            <person name="Thawai C."/>
        </authorList>
    </citation>
    <scope>NUCLEOTIDE SEQUENCE [LARGE SCALE GENOMIC DNA]</scope>
    <source>
        <strain evidence="1 2">TBRC 5610</strain>
    </source>
</reference>
<gene>
    <name evidence="1" type="ORF">HC031_21890</name>
</gene>
<protein>
    <recommendedName>
        <fullName evidence="3">Cupin domain-containing protein</fullName>
    </recommendedName>
</protein>
<comment type="caution">
    <text evidence="1">The sequence shown here is derived from an EMBL/GenBank/DDBJ whole genome shotgun (WGS) entry which is preliminary data.</text>
</comment>
<evidence type="ECO:0000313" key="1">
    <source>
        <dbReference type="EMBL" id="NJC72348.1"/>
    </source>
</evidence>